<evidence type="ECO:0000256" key="11">
    <source>
        <dbReference type="ARBA" id="ARBA00023317"/>
    </source>
</evidence>
<keyword evidence="4 12" id="KW-0808">Transferase</keyword>
<sequence length="509" mass="55845">MGDPRRHRHLGPKVRQSPQPDKAITEPAALLDSLDALTTEVRREGAAKLGQWDIGEAHGFASCAANLADYLALRGHDLRPLQRGLTMLGLSSLGRSEGHVLPALQATRAALAAIVGRQPDERPPSEAFFAGERCLTERRQALFGATGDLRATAIMVTCPSEAAEDPAFMRDLADRRIEALRINCAHDGPRRWLRMIEHARSAEQETGHRMRIFMDLAGPKIRTGDMEGGRRRLHVGDRLRIVEPGTLGAHNTDEAVTAVECTLGEAVRSSRTGDHVFYNDGKLGGVIEEAGDDGLLVLIQQAPEKGVRLKPEKGLNFPDADLGIAALTKKDRRDLKFIAAHADGVQYSFVQSAADVMQLQEALAELRDDWQELAIVLKVETIRAIDNLPEIMVHAASRQPTAVMIARGDLAVEIGFARMAEMQEEILWLAEAAHVPVIWATQVLENLVKKGRPSRGEMTDAAMAARAECVMLNKGPHILEAIEVLDTLLGRMGEHQHKKTPQLRALKSW</sequence>
<feature type="domain" description="Pyruvate kinase barrel" evidence="14">
    <location>
        <begin position="150"/>
        <end position="473"/>
    </location>
</feature>
<dbReference type="PANTHER" id="PTHR11817">
    <property type="entry name" value="PYRUVATE KINASE"/>
    <property type="match status" value="1"/>
</dbReference>
<evidence type="ECO:0000256" key="9">
    <source>
        <dbReference type="ARBA" id="ARBA00022842"/>
    </source>
</evidence>
<evidence type="ECO:0000256" key="6">
    <source>
        <dbReference type="ARBA" id="ARBA00022741"/>
    </source>
</evidence>
<keyword evidence="8" id="KW-0067">ATP-binding</keyword>
<evidence type="ECO:0000256" key="2">
    <source>
        <dbReference type="ARBA" id="ARBA00008663"/>
    </source>
</evidence>
<evidence type="ECO:0000256" key="8">
    <source>
        <dbReference type="ARBA" id="ARBA00022840"/>
    </source>
</evidence>
<dbReference type="SUPFAM" id="SSF50800">
    <property type="entry name" value="PK beta-barrel domain-like"/>
    <property type="match status" value="1"/>
</dbReference>
<keyword evidence="10 12" id="KW-0324">Glycolysis</keyword>
<dbReference type="PRINTS" id="PR01050">
    <property type="entry name" value="PYRUVTKNASE"/>
</dbReference>
<gene>
    <name evidence="15" type="ORF">NSU_4473</name>
</gene>
<reference evidence="15 16" key="1">
    <citation type="journal article" date="2012" name="J. Bacteriol.">
        <title>Genome sequence of benzo(a)pyrene-degrading bacterium Novosphingobium pentaromativorans US6-1.</title>
        <authorList>
            <person name="Luo Y.R."/>
            <person name="Kang S.G."/>
            <person name="Kim S.J."/>
            <person name="Kim M.R."/>
            <person name="Li N."/>
            <person name="Lee J.H."/>
            <person name="Kwon K.K."/>
        </authorList>
    </citation>
    <scope>NUCLEOTIDE SEQUENCE [LARGE SCALE GENOMIC DNA]</scope>
    <source>
        <strain evidence="15 16">US6-1</strain>
    </source>
</reference>
<dbReference type="InterPro" id="IPR040442">
    <property type="entry name" value="Pyrv_kinase-like_dom_sf"/>
</dbReference>
<dbReference type="Gene3D" id="2.40.33.10">
    <property type="entry name" value="PK beta-barrel domain-like"/>
    <property type="match status" value="1"/>
</dbReference>
<evidence type="ECO:0000256" key="7">
    <source>
        <dbReference type="ARBA" id="ARBA00022777"/>
    </source>
</evidence>
<evidence type="ECO:0000259" key="14">
    <source>
        <dbReference type="Pfam" id="PF00224"/>
    </source>
</evidence>
<evidence type="ECO:0000256" key="12">
    <source>
        <dbReference type="RuleBase" id="RU000504"/>
    </source>
</evidence>
<dbReference type="GO" id="GO:0000287">
    <property type="term" value="F:magnesium ion binding"/>
    <property type="evidence" value="ECO:0007669"/>
    <property type="project" value="InterPro"/>
</dbReference>
<dbReference type="EMBL" id="AGFM01000074">
    <property type="protein sequence ID" value="EHJ58565.1"/>
    <property type="molecule type" value="Genomic_DNA"/>
</dbReference>
<comment type="similarity">
    <text evidence="2 12">Belongs to the pyruvate kinase family.</text>
</comment>
<keyword evidence="6" id="KW-0547">Nucleotide-binding</keyword>
<dbReference type="Gene3D" id="3.20.20.60">
    <property type="entry name" value="Phosphoenolpyruvate-binding domains"/>
    <property type="match status" value="1"/>
</dbReference>
<evidence type="ECO:0000256" key="3">
    <source>
        <dbReference type="ARBA" id="ARBA00012142"/>
    </source>
</evidence>
<dbReference type="Proteomes" id="UP000004030">
    <property type="component" value="Unassembled WGS sequence"/>
</dbReference>
<dbReference type="InterPro" id="IPR015793">
    <property type="entry name" value="Pyrv_Knase_brl"/>
</dbReference>
<dbReference type="GO" id="GO:0016301">
    <property type="term" value="F:kinase activity"/>
    <property type="evidence" value="ECO:0007669"/>
    <property type="project" value="UniProtKB-KW"/>
</dbReference>
<dbReference type="EC" id="2.7.1.40" evidence="3 12"/>
<comment type="caution">
    <text evidence="15">The sequence shown here is derived from an EMBL/GenBank/DDBJ whole genome shotgun (WGS) entry which is preliminary data.</text>
</comment>
<dbReference type="InterPro" id="IPR001697">
    <property type="entry name" value="Pyr_Knase"/>
</dbReference>
<dbReference type="InterPro" id="IPR011037">
    <property type="entry name" value="Pyrv_Knase-like_insert_dom_sf"/>
</dbReference>
<comment type="pathway">
    <text evidence="1 12">Carbohydrate degradation; glycolysis; pyruvate from D-glyceraldehyde 3-phosphate: step 5/5.</text>
</comment>
<keyword evidence="7 12" id="KW-0418">Kinase</keyword>
<dbReference type="GO" id="GO:0030955">
    <property type="term" value="F:potassium ion binding"/>
    <property type="evidence" value="ECO:0007669"/>
    <property type="project" value="InterPro"/>
</dbReference>
<evidence type="ECO:0000256" key="13">
    <source>
        <dbReference type="SAM" id="MobiDB-lite"/>
    </source>
</evidence>
<evidence type="ECO:0000313" key="15">
    <source>
        <dbReference type="EMBL" id="EHJ58565.1"/>
    </source>
</evidence>
<dbReference type="GO" id="GO:0005524">
    <property type="term" value="F:ATP binding"/>
    <property type="evidence" value="ECO:0007669"/>
    <property type="project" value="UniProtKB-KW"/>
</dbReference>
<evidence type="ECO:0000256" key="10">
    <source>
        <dbReference type="ARBA" id="ARBA00023152"/>
    </source>
</evidence>
<dbReference type="Pfam" id="PF00224">
    <property type="entry name" value="PK"/>
    <property type="match status" value="1"/>
</dbReference>
<keyword evidence="16" id="KW-1185">Reference proteome</keyword>
<keyword evidence="11 15" id="KW-0670">Pyruvate</keyword>
<name>G6EJF2_9SPHN</name>
<dbReference type="SUPFAM" id="SSF51621">
    <property type="entry name" value="Phosphoenolpyruvate/pyruvate domain"/>
    <property type="match status" value="1"/>
</dbReference>
<dbReference type="AlphaFoldDB" id="G6EJF2"/>
<feature type="compositionally biased region" description="Basic residues" evidence="13">
    <location>
        <begin position="1"/>
        <end position="12"/>
    </location>
</feature>
<dbReference type="UniPathway" id="UPA00109">
    <property type="reaction ID" value="UER00188"/>
</dbReference>
<protein>
    <recommendedName>
        <fullName evidence="3 12">Pyruvate kinase</fullName>
        <ecNumber evidence="3 12">2.7.1.40</ecNumber>
    </recommendedName>
</protein>
<organism evidence="15 16">
    <name type="scientific">Novosphingobium pentaromativorans US6-1</name>
    <dbReference type="NCBI Taxonomy" id="1088721"/>
    <lineage>
        <taxon>Bacteria</taxon>
        <taxon>Pseudomonadati</taxon>
        <taxon>Pseudomonadota</taxon>
        <taxon>Alphaproteobacteria</taxon>
        <taxon>Sphingomonadales</taxon>
        <taxon>Sphingomonadaceae</taxon>
        <taxon>Novosphingobium</taxon>
    </lineage>
</organism>
<evidence type="ECO:0000256" key="1">
    <source>
        <dbReference type="ARBA" id="ARBA00004997"/>
    </source>
</evidence>
<dbReference type="GO" id="GO:0004743">
    <property type="term" value="F:pyruvate kinase activity"/>
    <property type="evidence" value="ECO:0007669"/>
    <property type="project" value="UniProtKB-EC"/>
</dbReference>
<keyword evidence="5" id="KW-0479">Metal-binding</keyword>
<dbReference type="InterPro" id="IPR015813">
    <property type="entry name" value="Pyrv/PenolPyrv_kinase-like_dom"/>
</dbReference>
<dbReference type="PATRIC" id="fig|1088721.3.peg.4406"/>
<feature type="region of interest" description="Disordered" evidence="13">
    <location>
        <begin position="1"/>
        <end position="23"/>
    </location>
</feature>
<accession>G6EJF2</accession>
<evidence type="ECO:0000256" key="4">
    <source>
        <dbReference type="ARBA" id="ARBA00022679"/>
    </source>
</evidence>
<proteinExistence type="inferred from homology"/>
<evidence type="ECO:0000256" key="5">
    <source>
        <dbReference type="ARBA" id="ARBA00022723"/>
    </source>
</evidence>
<dbReference type="InterPro" id="IPR015806">
    <property type="entry name" value="Pyrv_Knase_insert_dom_sf"/>
</dbReference>
<dbReference type="eggNOG" id="COG0469">
    <property type="taxonomic scope" value="Bacteria"/>
</dbReference>
<comment type="catalytic activity">
    <reaction evidence="12">
        <text>pyruvate + ATP = phosphoenolpyruvate + ADP + H(+)</text>
        <dbReference type="Rhea" id="RHEA:18157"/>
        <dbReference type="ChEBI" id="CHEBI:15361"/>
        <dbReference type="ChEBI" id="CHEBI:15378"/>
        <dbReference type="ChEBI" id="CHEBI:30616"/>
        <dbReference type="ChEBI" id="CHEBI:58702"/>
        <dbReference type="ChEBI" id="CHEBI:456216"/>
        <dbReference type="EC" id="2.7.1.40"/>
    </reaction>
</comment>
<evidence type="ECO:0000313" key="16">
    <source>
        <dbReference type="Proteomes" id="UP000004030"/>
    </source>
</evidence>
<keyword evidence="9 12" id="KW-0460">Magnesium</keyword>